<dbReference type="Gene3D" id="3.10.450.30">
    <property type="entry name" value="Microbial ribonucleases"/>
    <property type="match status" value="1"/>
</dbReference>
<name>A0A9D9GVS4_9FIRM</name>
<evidence type="ECO:0000313" key="3">
    <source>
        <dbReference type="Proteomes" id="UP000823634"/>
    </source>
</evidence>
<accession>A0A9D9GVS4</accession>
<dbReference type="AlphaFoldDB" id="A0A9D9GVS4"/>
<protein>
    <submittedName>
        <fullName evidence="2">Uncharacterized protein</fullName>
    </submittedName>
</protein>
<evidence type="ECO:0000256" key="1">
    <source>
        <dbReference type="SAM" id="MobiDB-lite"/>
    </source>
</evidence>
<dbReference type="PROSITE" id="PS51257">
    <property type="entry name" value="PROKAR_LIPOPROTEIN"/>
    <property type="match status" value="1"/>
</dbReference>
<proteinExistence type="predicted"/>
<dbReference type="EMBL" id="JADINA010000019">
    <property type="protein sequence ID" value="MBO8426217.1"/>
    <property type="molecule type" value="Genomic_DNA"/>
</dbReference>
<dbReference type="Proteomes" id="UP000823634">
    <property type="component" value="Unassembled WGS sequence"/>
</dbReference>
<reference evidence="2" key="2">
    <citation type="journal article" date="2021" name="PeerJ">
        <title>Extensive microbial diversity within the chicken gut microbiome revealed by metagenomics and culture.</title>
        <authorList>
            <person name="Gilroy R."/>
            <person name="Ravi A."/>
            <person name="Getino M."/>
            <person name="Pursley I."/>
            <person name="Horton D.L."/>
            <person name="Alikhan N.F."/>
            <person name="Baker D."/>
            <person name="Gharbi K."/>
            <person name="Hall N."/>
            <person name="Watson M."/>
            <person name="Adriaenssens E.M."/>
            <person name="Foster-Nyarko E."/>
            <person name="Jarju S."/>
            <person name="Secka A."/>
            <person name="Antonio M."/>
            <person name="Oren A."/>
            <person name="Chaudhuri R.R."/>
            <person name="La Ragione R."/>
            <person name="Hildebrand F."/>
            <person name="Pallen M.J."/>
        </authorList>
    </citation>
    <scope>NUCLEOTIDE SEQUENCE</scope>
    <source>
        <strain evidence="2">17113</strain>
    </source>
</reference>
<gene>
    <name evidence="2" type="ORF">IAC61_02720</name>
</gene>
<sequence length="494" mass="54051">MGRKAKLGRLLGLAFISVFLSGCDGLLASSPSDSSGEASSYEESSDLPSSSSSPSSESSSSESPSFSLRLDGAEYAVVGEEYELLLDYQGEDEFDEDAVAFSLSGDSKGTISGNVFLPSLSGTARICATYLGASSNELEVEVYDFGMSLPSYTVEVGDSLVIDFTTSDSSFLSAAEPVFSEEGIIDAYLTPFGQYRVRGLSVGQASFYLTSGDKRTNELSVTVAGDPYQNVDPDEFYADYSEATSLLDAKYRSEHYLMSGGIVTPDQEPEIASKQPSSGSSLIHNSEKLYEDGGDTYVVLDCFGEEAFRVYWGGAYIGLEEVAAYVYAFGELPVNYDPDKDAEPTDSPWGEYLRLNNSTFYGNTHSYPYEPELPDISGCGGNLVYYEIDIGTTGTDCDPNYRADLYNDGYEITRGAARIVYSRYYANSRREVEDEDRYVFYTYNHYNDFQEYLNYEGGWGKMFGNITGGGVISSRDPDECNPTPYVETVRAPIA</sequence>
<reference evidence="2" key="1">
    <citation type="submission" date="2020-10" db="EMBL/GenBank/DDBJ databases">
        <authorList>
            <person name="Gilroy R."/>
        </authorList>
    </citation>
    <scope>NUCLEOTIDE SEQUENCE</scope>
    <source>
        <strain evidence="2">17113</strain>
    </source>
</reference>
<comment type="caution">
    <text evidence="2">The sequence shown here is derived from an EMBL/GenBank/DDBJ whole genome shotgun (WGS) entry which is preliminary data.</text>
</comment>
<feature type="region of interest" description="Disordered" evidence="1">
    <location>
        <begin position="30"/>
        <end position="66"/>
    </location>
</feature>
<evidence type="ECO:0000313" key="2">
    <source>
        <dbReference type="EMBL" id="MBO8426217.1"/>
    </source>
</evidence>
<organism evidence="2 3">
    <name type="scientific">Candidatus Alloenteromonas pullistercoris</name>
    <dbReference type="NCBI Taxonomy" id="2840785"/>
    <lineage>
        <taxon>Bacteria</taxon>
        <taxon>Bacillati</taxon>
        <taxon>Bacillota</taxon>
        <taxon>Bacillota incertae sedis</taxon>
        <taxon>Candidatus Alloenteromonas</taxon>
    </lineage>
</organism>